<accession>A0AAE9DY63</accession>
<sequence>MSNQHKMEIAVLFPSCVVAKVYLQLPLRDKRKKRDADDKATSSRYPSSCTHLSNFIRFLLFFLRKRLPIDATS</sequence>
<dbReference type="EMBL" id="CP090891">
    <property type="protein sequence ID" value="ULU14503.1"/>
    <property type="molecule type" value="Genomic_DNA"/>
</dbReference>
<dbReference type="AlphaFoldDB" id="A0AAE9DY63"/>
<evidence type="ECO:0000313" key="1">
    <source>
        <dbReference type="EMBL" id="ULU14503.1"/>
    </source>
</evidence>
<reference evidence="1 2" key="1">
    <citation type="submission" date="2022-05" db="EMBL/GenBank/DDBJ databases">
        <title>Chromosome-level reference genomes for two strains of Caenorhabditis briggsae: an improved platform for comparative genomics.</title>
        <authorList>
            <person name="Stevens L."/>
            <person name="Andersen E.C."/>
        </authorList>
    </citation>
    <scope>NUCLEOTIDE SEQUENCE [LARGE SCALE GENOMIC DNA]</scope>
    <source>
        <strain evidence="1">QX1410_ONT</strain>
        <tissue evidence="1">Whole-organism</tissue>
    </source>
</reference>
<name>A0AAE9DY63_CAEBR</name>
<organism evidence="1 2">
    <name type="scientific">Caenorhabditis briggsae</name>
    <dbReference type="NCBI Taxonomy" id="6238"/>
    <lineage>
        <taxon>Eukaryota</taxon>
        <taxon>Metazoa</taxon>
        <taxon>Ecdysozoa</taxon>
        <taxon>Nematoda</taxon>
        <taxon>Chromadorea</taxon>
        <taxon>Rhabditida</taxon>
        <taxon>Rhabditina</taxon>
        <taxon>Rhabditomorpha</taxon>
        <taxon>Rhabditoidea</taxon>
        <taxon>Rhabditidae</taxon>
        <taxon>Peloderinae</taxon>
        <taxon>Caenorhabditis</taxon>
    </lineage>
</organism>
<protein>
    <submittedName>
        <fullName evidence="1">Uncharacterized protein</fullName>
    </submittedName>
</protein>
<dbReference type="Proteomes" id="UP000827892">
    <property type="component" value="Chromosome I"/>
</dbReference>
<proteinExistence type="predicted"/>
<gene>
    <name evidence="1" type="ORF">L3Y34_016762</name>
</gene>
<evidence type="ECO:0000313" key="2">
    <source>
        <dbReference type="Proteomes" id="UP000827892"/>
    </source>
</evidence>